<dbReference type="AlphaFoldDB" id="A0A5A7S8N3"/>
<keyword evidence="1" id="KW-0812">Transmembrane</keyword>
<dbReference type="Proteomes" id="UP000322244">
    <property type="component" value="Unassembled WGS sequence"/>
</dbReference>
<keyword evidence="1" id="KW-0472">Membrane</keyword>
<gene>
    <name evidence="2" type="ORF">FOY51_15670</name>
</gene>
<feature type="transmembrane region" description="Helical" evidence="1">
    <location>
        <begin position="177"/>
        <end position="196"/>
    </location>
</feature>
<accession>A0A5A7S8N3</accession>
<comment type="caution">
    <text evidence="2">The sequence shown here is derived from an EMBL/GenBank/DDBJ whole genome shotgun (WGS) entry which is preliminary data.</text>
</comment>
<evidence type="ECO:0000313" key="2">
    <source>
        <dbReference type="EMBL" id="KAA0021834.1"/>
    </source>
</evidence>
<keyword evidence="1" id="KW-1133">Transmembrane helix</keyword>
<evidence type="ECO:0008006" key="4">
    <source>
        <dbReference type="Google" id="ProtNLM"/>
    </source>
</evidence>
<dbReference type="EMBL" id="VLNY01000007">
    <property type="protein sequence ID" value="KAA0021834.1"/>
    <property type="molecule type" value="Genomic_DNA"/>
</dbReference>
<proteinExistence type="predicted"/>
<feature type="transmembrane region" description="Helical" evidence="1">
    <location>
        <begin position="69"/>
        <end position="88"/>
    </location>
</feature>
<evidence type="ECO:0000256" key="1">
    <source>
        <dbReference type="SAM" id="Phobius"/>
    </source>
</evidence>
<name>A0A5A7S8N3_9NOCA</name>
<sequence length="210" mass="22046">MTIALAGLAAYCVLRSPVLGNVWINEALDAALSVRNLADLCGDLCGLLALCALVIHAANAWGKPELNGFIAHAGIAVAAFVTLAFVKAGGASADISYIGHLGGWAEAYSYVAAVAILIANVVIFGSVILAHESKDRVWLTVLLPLGAGSLCGIFVGAYRATEYLHADMFASSQDAVVWPLSALTTFLYAVAAHGNYRIKTTEPMPERERV</sequence>
<feature type="transmembrane region" description="Helical" evidence="1">
    <location>
        <begin position="108"/>
        <end position="130"/>
    </location>
</feature>
<feature type="transmembrane region" description="Helical" evidence="1">
    <location>
        <begin position="137"/>
        <end position="157"/>
    </location>
</feature>
<protein>
    <recommendedName>
        <fullName evidence="4">DUF998 domain-containing protein</fullName>
    </recommendedName>
</protein>
<organism evidence="2 3">
    <name type="scientific">Antrihabitans cavernicola</name>
    <dbReference type="NCBI Taxonomy" id="2495913"/>
    <lineage>
        <taxon>Bacteria</taxon>
        <taxon>Bacillati</taxon>
        <taxon>Actinomycetota</taxon>
        <taxon>Actinomycetes</taxon>
        <taxon>Mycobacteriales</taxon>
        <taxon>Nocardiaceae</taxon>
        <taxon>Antrihabitans</taxon>
    </lineage>
</organism>
<evidence type="ECO:0000313" key="3">
    <source>
        <dbReference type="Proteomes" id="UP000322244"/>
    </source>
</evidence>
<reference evidence="2 3" key="1">
    <citation type="submission" date="2019-07" db="EMBL/GenBank/DDBJ databases">
        <title>Rhodococcus cavernicolus sp. nov., isolated from a cave.</title>
        <authorList>
            <person name="Lee S.D."/>
        </authorList>
    </citation>
    <scope>NUCLEOTIDE SEQUENCE [LARGE SCALE GENOMIC DNA]</scope>
    <source>
        <strain evidence="2 3">C1-24</strain>
    </source>
</reference>
<keyword evidence="3" id="KW-1185">Reference proteome</keyword>
<dbReference type="RefSeq" id="WP_149431198.1">
    <property type="nucleotide sequence ID" value="NZ_VLNY01000007.1"/>
</dbReference>
<dbReference type="OrthoDB" id="9871975at2"/>